<dbReference type="InterPro" id="IPR037066">
    <property type="entry name" value="Plug_dom_sf"/>
</dbReference>
<dbReference type="Gene3D" id="2.170.130.10">
    <property type="entry name" value="TonB-dependent receptor, plug domain"/>
    <property type="match status" value="1"/>
</dbReference>
<dbReference type="PROSITE" id="PS52016">
    <property type="entry name" value="TONB_DEPENDENT_REC_3"/>
    <property type="match status" value="1"/>
</dbReference>
<comment type="subcellular location">
    <subcellularLocation>
        <location evidence="1 8">Cell outer membrane</location>
        <topology evidence="1 8">Multi-pass membrane protein</topology>
    </subcellularLocation>
</comment>
<feature type="chain" id="PRO_5043037734" evidence="9">
    <location>
        <begin position="25"/>
        <end position="956"/>
    </location>
</feature>
<keyword evidence="3 8" id="KW-1134">Transmembrane beta strand</keyword>
<evidence type="ECO:0000256" key="8">
    <source>
        <dbReference type="PROSITE-ProRule" id="PRU01360"/>
    </source>
</evidence>
<dbReference type="NCBIfam" id="TIGR04056">
    <property type="entry name" value="OMP_RagA_SusC"/>
    <property type="match status" value="1"/>
</dbReference>
<evidence type="ECO:0000256" key="5">
    <source>
        <dbReference type="ARBA" id="ARBA00022729"/>
    </source>
</evidence>
<keyword evidence="2 8" id="KW-0813">Transport</keyword>
<keyword evidence="6 8" id="KW-0472">Membrane</keyword>
<comment type="similarity">
    <text evidence="8">Belongs to the TonB-dependent receptor family.</text>
</comment>
<dbReference type="GO" id="GO:0044718">
    <property type="term" value="P:siderophore transmembrane transport"/>
    <property type="evidence" value="ECO:0007669"/>
    <property type="project" value="TreeGrafter"/>
</dbReference>
<evidence type="ECO:0000256" key="6">
    <source>
        <dbReference type="ARBA" id="ARBA00023136"/>
    </source>
</evidence>
<evidence type="ECO:0000256" key="9">
    <source>
        <dbReference type="SAM" id="SignalP"/>
    </source>
</evidence>
<dbReference type="InterPro" id="IPR036942">
    <property type="entry name" value="Beta-barrel_TonB_sf"/>
</dbReference>
<organism evidence="11 12">
    <name type="scientific">Riemerella anatipestifer</name>
    <name type="common">Moraxella anatipestifer</name>
    <dbReference type="NCBI Taxonomy" id="34085"/>
    <lineage>
        <taxon>Bacteria</taxon>
        <taxon>Pseudomonadati</taxon>
        <taxon>Bacteroidota</taxon>
        <taxon>Flavobacteriia</taxon>
        <taxon>Flavobacteriales</taxon>
        <taxon>Weeksellaceae</taxon>
        <taxon>Riemerella</taxon>
    </lineage>
</organism>
<keyword evidence="5 9" id="KW-0732">Signal</keyword>
<keyword evidence="4 8" id="KW-0812">Transmembrane</keyword>
<dbReference type="EMBL" id="JAQZHK010000005">
    <property type="protein sequence ID" value="MDY3513066.1"/>
    <property type="molecule type" value="Genomic_DNA"/>
</dbReference>
<dbReference type="InterPro" id="IPR023996">
    <property type="entry name" value="TonB-dep_OMP_SusC/RagA"/>
</dbReference>
<sequence>MFRKKTTAICYLLGLATFPSLALAQSHQDSVKTKVIEEVTLVNIGYGRKEFKKTSGSVAKTNLDNIADRSVASVADVLQGKTAGVMVTGEGGDPTSIPKVTIRGLGGVNGEEPLYVIDGVLFEKAPFINPNDIESMNVVKDATAAVYGARASGGVIFITTKKGKKGQLNINFDVKQGFQQAWRKKKSLNAAEFQDIMAQAYQNAGLAVPRAFDPATNPDGRITRTDWIEEIFRTGSIQDYNVDLSSGGEKTNAFMSFNYRKQEGTLLNTGLDRYNFRLNTDHQLKPWLKLGQNLSYTSLAGNGANTNDGYTGAILAAMYYTPSVTVRDKNGNYSGLPLDFAGDYGDTVNPVAELERINFRRPVHTLLINPYLEIKINPYLKFRSNLSLNQSFINSKDVKVQRPEIGKPDFRNGVGYRTNYLKTLLSEQILTYDRSFGKHNISLTGLYSFQKDSGEGFGASIENFPQETPSFMYLQNGTGTKITESFLEKRALTSAMVRLNYDYHSRYILSLIGRKDGTSLLPKQNRFENYYAISGAWNIAQENFMTGSHFSTLKLRYSHGLTGNLGGLQNNVNAIYPLFTRFENIIFGENPTQNMAYYASILGNPNLKWGKSQQNTLGIDIGISRDRFTMTVDYFHKKSLDQIMAKPLPSTSGYTEIYENVGTFLDTGFEVGVNFRNRTSNRFRYNINANFATLKNEILSMGESTEMQMNANMRRSLYPVRNVVGQSMYSYYGYKTGGIFQSDAEVKAHIDSNGNLLQPNAKPGDLKFLKANSSTGALNPKDDYVNLGNPFPKLTYAFTINLEYDNWDLSAFFQGVHGNKIFNALKFVTMNPVGAGQNYNLDRDILNAWSPNNTATNIPRVVARDPNGNYSNVSDFYVEDGSFLRLRNFSIGYNVQSPALTSAGIKKLRIYASGTNLLTFTKYTGFDPEVGMDFLGIDQGRYPIAKNIILGVNISL</sequence>
<evidence type="ECO:0000313" key="12">
    <source>
        <dbReference type="Proteomes" id="UP001284033"/>
    </source>
</evidence>
<dbReference type="InterPro" id="IPR023997">
    <property type="entry name" value="TonB-dep_OMP_SusC/RagA_CS"/>
</dbReference>
<gene>
    <name evidence="11" type="ORF">PG303_07560</name>
</gene>
<evidence type="ECO:0000256" key="4">
    <source>
        <dbReference type="ARBA" id="ARBA00022692"/>
    </source>
</evidence>
<evidence type="ECO:0000256" key="3">
    <source>
        <dbReference type="ARBA" id="ARBA00022452"/>
    </source>
</evidence>
<dbReference type="Pfam" id="PF07715">
    <property type="entry name" value="Plug"/>
    <property type="match status" value="1"/>
</dbReference>
<keyword evidence="7 8" id="KW-0998">Cell outer membrane</keyword>
<feature type="domain" description="TonB-dependent receptor plug" evidence="10">
    <location>
        <begin position="52"/>
        <end position="155"/>
    </location>
</feature>
<dbReference type="NCBIfam" id="TIGR04057">
    <property type="entry name" value="SusC_RagA_signa"/>
    <property type="match status" value="1"/>
</dbReference>
<dbReference type="Gene3D" id="2.40.170.20">
    <property type="entry name" value="TonB-dependent receptor, beta-barrel domain"/>
    <property type="match status" value="1"/>
</dbReference>
<accession>A0AAP6HFW3</accession>
<evidence type="ECO:0000259" key="10">
    <source>
        <dbReference type="Pfam" id="PF07715"/>
    </source>
</evidence>
<reference evidence="11" key="1">
    <citation type="submission" date="2023-01" db="EMBL/GenBank/DDBJ databases">
        <title>Genome-based studies on antimicrobial resistance profiles of Riemerella anatipestifer in China, 1994 to 2021.</title>
        <authorList>
            <person name="Yang Z."/>
            <person name="Zhu D."/>
        </authorList>
    </citation>
    <scope>NUCLEOTIDE SEQUENCE</scope>
    <source>
        <strain evidence="11">RCAD1218</strain>
    </source>
</reference>
<evidence type="ECO:0000313" key="11">
    <source>
        <dbReference type="EMBL" id="MDY3513066.1"/>
    </source>
</evidence>
<evidence type="ECO:0000256" key="7">
    <source>
        <dbReference type="ARBA" id="ARBA00023237"/>
    </source>
</evidence>
<dbReference type="GO" id="GO:0009279">
    <property type="term" value="C:cell outer membrane"/>
    <property type="evidence" value="ECO:0007669"/>
    <property type="project" value="UniProtKB-SubCell"/>
</dbReference>
<comment type="caution">
    <text evidence="11">The sequence shown here is derived from an EMBL/GenBank/DDBJ whole genome shotgun (WGS) entry which is preliminary data.</text>
</comment>
<dbReference type="Proteomes" id="UP001284033">
    <property type="component" value="Unassembled WGS sequence"/>
</dbReference>
<dbReference type="RefSeq" id="WP_154469362.1">
    <property type="nucleotide sequence ID" value="NZ_CP110126.1"/>
</dbReference>
<feature type="signal peptide" evidence="9">
    <location>
        <begin position="1"/>
        <end position="24"/>
    </location>
</feature>
<evidence type="ECO:0000256" key="1">
    <source>
        <dbReference type="ARBA" id="ARBA00004571"/>
    </source>
</evidence>
<dbReference type="SUPFAM" id="SSF56935">
    <property type="entry name" value="Porins"/>
    <property type="match status" value="1"/>
</dbReference>
<proteinExistence type="inferred from homology"/>
<dbReference type="AlphaFoldDB" id="A0AAP6HFW3"/>
<dbReference type="PANTHER" id="PTHR30069:SF29">
    <property type="entry name" value="HEMOGLOBIN AND HEMOGLOBIN-HAPTOGLOBIN-BINDING PROTEIN 1-RELATED"/>
    <property type="match status" value="1"/>
</dbReference>
<dbReference type="InterPro" id="IPR012910">
    <property type="entry name" value="Plug_dom"/>
</dbReference>
<dbReference type="GO" id="GO:0015344">
    <property type="term" value="F:siderophore uptake transmembrane transporter activity"/>
    <property type="evidence" value="ECO:0007669"/>
    <property type="project" value="TreeGrafter"/>
</dbReference>
<protein>
    <submittedName>
        <fullName evidence="11">SusC/RagA family TonB-linked outer membrane protein</fullName>
    </submittedName>
</protein>
<evidence type="ECO:0000256" key="2">
    <source>
        <dbReference type="ARBA" id="ARBA00022448"/>
    </source>
</evidence>
<name>A0AAP6HFW3_RIEAN</name>
<dbReference type="PANTHER" id="PTHR30069">
    <property type="entry name" value="TONB-DEPENDENT OUTER MEMBRANE RECEPTOR"/>
    <property type="match status" value="1"/>
</dbReference>
<dbReference type="InterPro" id="IPR039426">
    <property type="entry name" value="TonB-dep_rcpt-like"/>
</dbReference>